<dbReference type="AlphaFoldDB" id="A0A8S1QM99"/>
<feature type="transmembrane region" description="Helical" evidence="1">
    <location>
        <begin position="61"/>
        <end position="81"/>
    </location>
</feature>
<organism evidence="2 3">
    <name type="scientific">Paramecium sonneborni</name>
    <dbReference type="NCBI Taxonomy" id="65129"/>
    <lineage>
        <taxon>Eukaryota</taxon>
        <taxon>Sar</taxon>
        <taxon>Alveolata</taxon>
        <taxon>Ciliophora</taxon>
        <taxon>Intramacronucleata</taxon>
        <taxon>Oligohymenophorea</taxon>
        <taxon>Peniculida</taxon>
        <taxon>Parameciidae</taxon>
        <taxon>Paramecium</taxon>
    </lineage>
</organism>
<accession>A0A8S1QM99</accession>
<dbReference type="PROSITE" id="PS51257">
    <property type="entry name" value="PROKAR_LIPOPROTEIN"/>
    <property type="match status" value="1"/>
</dbReference>
<dbReference type="Proteomes" id="UP000692954">
    <property type="component" value="Unassembled WGS sequence"/>
</dbReference>
<keyword evidence="3" id="KW-1185">Reference proteome</keyword>
<evidence type="ECO:0000313" key="3">
    <source>
        <dbReference type="Proteomes" id="UP000692954"/>
    </source>
</evidence>
<feature type="transmembrane region" description="Helical" evidence="1">
    <location>
        <begin position="35"/>
        <end position="56"/>
    </location>
</feature>
<evidence type="ECO:0000313" key="2">
    <source>
        <dbReference type="EMBL" id="CAD8115675.1"/>
    </source>
</evidence>
<keyword evidence="1" id="KW-0812">Transmembrane</keyword>
<gene>
    <name evidence="2" type="ORF">PSON_ATCC_30995.1.T1090034</name>
</gene>
<keyword evidence="1" id="KW-0472">Membrane</keyword>
<proteinExistence type="predicted"/>
<reference evidence="2" key="1">
    <citation type="submission" date="2021-01" db="EMBL/GenBank/DDBJ databases">
        <authorList>
            <consortium name="Genoscope - CEA"/>
            <person name="William W."/>
        </authorList>
    </citation>
    <scope>NUCLEOTIDE SEQUENCE</scope>
</reference>
<protein>
    <submittedName>
        <fullName evidence="2">Uncharacterized protein</fullName>
    </submittedName>
</protein>
<keyword evidence="1" id="KW-1133">Transmembrane helix</keyword>
<evidence type="ECO:0000256" key="1">
    <source>
        <dbReference type="SAM" id="Phobius"/>
    </source>
</evidence>
<sequence>MKILLIPAALYFIITGCYLLKDSKLPFYPFQHLFYQFPQPLIQSLIIIIMGIFVFLDKKPYLFIFLILAFSDMSIILYQAYSLYMQELSEALQHVAYKSFIIGIIFESMRNNVQQQISKLK</sequence>
<dbReference type="EMBL" id="CAJJDN010000109">
    <property type="protein sequence ID" value="CAD8115675.1"/>
    <property type="molecule type" value="Genomic_DNA"/>
</dbReference>
<comment type="caution">
    <text evidence="2">The sequence shown here is derived from an EMBL/GenBank/DDBJ whole genome shotgun (WGS) entry which is preliminary data.</text>
</comment>
<name>A0A8S1QM99_9CILI</name>
<dbReference type="OrthoDB" id="299619at2759"/>